<dbReference type="InterPro" id="IPR005135">
    <property type="entry name" value="Endo/exonuclease/phosphatase"/>
</dbReference>
<organism evidence="2 3">
    <name type="scientific">Heyndrickxia sporothermodurans</name>
    <dbReference type="NCBI Taxonomy" id="46224"/>
    <lineage>
        <taxon>Bacteria</taxon>
        <taxon>Bacillati</taxon>
        <taxon>Bacillota</taxon>
        <taxon>Bacilli</taxon>
        <taxon>Bacillales</taxon>
        <taxon>Bacillaceae</taxon>
        <taxon>Heyndrickxia</taxon>
    </lineage>
</organism>
<name>A0A150L3Y2_9BACI</name>
<dbReference type="SUPFAM" id="SSF56219">
    <property type="entry name" value="DNase I-like"/>
    <property type="match status" value="1"/>
</dbReference>
<dbReference type="AlphaFoldDB" id="A0A150L3Y2"/>
<dbReference type="STRING" id="46224.B4102_2996"/>
<reference evidence="2 3" key="1">
    <citation type="submission" date="2016-01" db="EMBL/GenBank/DDBJ databases">
        <title>Genome Sequences of Twelve Sporeforming Bacillus Species Isolated from Foods.</title>
        <authorList>
            <person name="Berendsen E.M."/>
            <person name="Wells-Bennik M.H."/>
            <person name="Krawcyk A.O."/>
            <person name="De Jong A."/>
            <person name="Holsappel S."/>
            <person name="Eijlander R.T."/>
            <person name="Kuipers O.P."/>
        </authorList>
    </citation>
    <scope>NUCLEOTIDE SEQUENCE [LARGE SCALE GENOMIC DNA]</scope>
    <source>
        <strain evidence="2 3">B4102</strain>
    </source>
</reference>
<evidence type="ECO:0000313" key="2">
    <source>
        <dbReference type="EMBL" id="KYD07020.1"/>
    </source>
</evidence>
<dbReference type="PATRIC" id="fig|46224.3.peg.2965"/>
<dbReference type="GO" id="GO:0003824">
    <property type="term" value="F:catalytic activity"/>
    <property type="evidence" value="ECO:0007669"/>
    <property type="project" value="InterPro"/>
</dbReference>
<dbReference type="Gene3D" id="3.60.10.10">
    <property type="entry name" value="Endonuclease/exonuclease/phosphatase"/>
    <property type="match status" value="1"/>
</dbReference>
<protein>
    <recommendedName>
        <fullName evidence="1">Endonuclease/exonuclease/phosphatase domain-containing protein</fullName>
    </recommendedName>
</protein>
<sequence>MSADILVIPECESPEKWRKSNKIHPINQFLWFGDNPNKGIGVITLNNNYQIEVHPSYNKDFRYIIPLIVSGGDDDFILFAIWAQNAKKKYYSYIGQIHLALDYYKFLLNDPCIIVGDWNSNKIFDHINRDGTHSDVVEFLKSVNIKSAYHTYFNEEHGEETKPTHYFRKSKDRPFHIDYVFVSETILKKLNFIEVGSFEEWIKLSDHTPIYREINN</sequence>
<comment type="caution">
    <text evidence="2">The sequence shown here is derived from an EMBL/GenBank/DDBJ whole genome shotgun (WGS) entry which is preliminary data.</text>
</comment>
<dbReference type="RefSeq" id="WP_235598310.1">
    <property type="nucleotide sequence ID" value="NZ_LQYN01000048.1"/>
</dbReference>
<evidence type="ECO:0000259" key="1">
    <source>
        <dbReference type="Pfam" id="PF03372"/>
    </source>
</evidence>
<accession>A0A150L3Y2</accession>
<dbReference type="Proteomes" id="UP000075666">
    <property type="component" value="Unassembled WGS sequence"/>
</dbReference>
<dbReference type="InterPro" id="IPR036691">
    <property type="entry name" value="Endo/exonu/phosph_ase_sf"/>
</dbReference>
<feature type="domain" description="Endonuclease/exonuclease/phosphatase" evidence="1">
    <location>
        <begin position="41"/>
        <end position="207"/>
    </location>
</feature>
<proteinExistence type="predicted"/>
<dbReference type="EMBL" id="LQYN01000048">
    <property type="protein sequence ID" value="KYD07020.1"/>
    <property type="molecule type" value="Genomic_DNA"/>
</dbReference>
<keyword evidence="3" id="KW-1185">Reference proteome</keyword>
<gene>
    <name evidence="2" type="ORF">B4102_2996</name>
</gene>
<evidence type="ECO:0000313" key="3">
    <source>
        <dbReference type="Proteomes" id="UP000075666"/>
    </source>
</evidence>
<dbReference type="Pfam" id="PF03372">
    <property type="entry name" value="Exo_endo_phos"/>
    <property type="match status" value="1"/>
</dbReference>